<accession>A0A1D2MML8</accession>
<evidence type="ECO:0000256" key="7">
    <source>
        <dbReference type="ARBA" id="ARBA00047899"/>
    </source>
</evidence>
<protein>
    <recommendedName>
        <fullName evidence="1">non-specific serine/threonine protein kinase</fullName>
        <ecNumber evidence="1">2.7.11.1</ecNumber>
    </recommendedName>
</protein>
<dbReference type="Gene3D" id="1.10.510.10">
    <property type="entry name" value="Transferase(Phosphotransferase) domain 1"/>
    <property type="match status" value="1"/>
</dbReference>
<dbReference type="Proteomes" id="UP000094527">
    <property type="component" value="Unassembled WGS sequence"/>
</dbReference>
<dbReference type="GO" id="GO:0007095">
    <property type="term" value="P:mitotic G2 DNA damage checkpoint signaling"/>
    <property type="evidence" value="ECO:0007669"/>
    <property type="project" value="TreeGrafter"/>
</dbReference>
<evidence type="ECO:0000256" key="3">
    <source>
        <dbReference type="ARBA" id="ARBA00022679"/>
    </source>
</evidence>
<dbReference type="FunFam" id="1.10.510.10:FF:000301">
    <property type="entry name" value="Serine/threonine-protein kinase Chk1"/>
    <property type="match status" value="1"/>
</dbReference>
<evidence type="ECO:0000256" key="2">
    <source>
        <dbReference type="ARBA" id="ARBA00022527"/>
    </source>
</evidence>
<evidence type="ECO:0000313" key="12">
    <source>
        <dbReference type="EMBL" id="ODM94085.1"/>
    </source>
</evidence>
<keyword evidence="6 9" id="KW-0067">ATP-binding</keyword>
<dbReference type="Gene3D" id="3.30.310.80">
    <property type="entry name" value="Kinase associated domain 1, KA1"/>
    <property type="match status" value="1"/>
</dbReference>
<keyword evidence="4 9" id="KW-0547">Nucleotide-binding</keyword>
<dbReference type="OrthoDB" id="539158at2759"/>
<evidence type="ECO:0000313" key="13">
    <source>
        <dbReference type="Proteomes" id="UP000094527"/>
    </source>
</evidence>
<evidence type="ECO:0000256" key="5">
    <source>
        <dbReference type="ARBA" id="ARBA00022777"/>
    </source>
</evidence>
<dbReference type="Pfam" id="PF00069">
    <property type="entry name" value="Pkinase"/>
    <property type="match status" value="1"/>
</dbReference>
<comment type="catalytic activity">
    <reaction evidence="7">
        <text>L-threonyl-[protein] + ATP = O-phospho-L-threonyl-[protein] + ADP + H(+)</text>
        <dbReference type="Rhea" id="RHEA:46608"/>
        <dbReference type="Rhea" id="RHEA-COMP:11060"/>
        <dbReference type="Rhea" id="RHEA-COMP:11605"/>
        <dbReference type="ChEBI" id="CHEBI:15378"/>
        <dbReference type="ChEBI" id="CHEBI:30013"/>
        <dbReference type="ChEBI" id="CHEBI:30616"/>
        <dbReference type="ChEBI" id="CHEBI:61977"/>
        <dbReference type="ChEBI" id="CHEBI:456216"/>
        <dbReference type="EC" id="2.7.11.1"/>
    </reaction>
</comment>
<evidence type="ECO:0000256" key="9">
    <source>
        <dbReference type="PROSITE-ProRule" id="PRU10141"/>
    </source>
</evidence>
<dbReference type="GO" id="GO:0004674">
    <property type="term" value="F:protein serine/threonine kinase activity"/>
    <property type="evidence" value="ECO:0007669"/>
    <property type="project" value="UniProtKB-KW"/>
</dbReference>
<dbReference type="PROSITE" id="PS50011">
    <property type="entry name" value="PROTEIN_KINASE_DOM"/>
    <property type="match status" value="1"/>
</dbReference>
<name>A0A1D2MML8_ORCCI</name>
<evidence type="ECO:0000256" key="4">
    <source>
        <dbReference type="ARBA" id="ARBA00022741"/>
    </source>
</evidence>
<dbReference type="InterPro" id="IPR011009">
    <property type="entry name" value="Kinase-like_dom_sf"/>
</dbReference>
<dbReference type="SMART" id="SM00220">
    <property type="entry name" value="S_TKc"/>
    <property type="match status" value="1"/>
</dbReference>
<dbReference type="AlphaFoldDB" id="A0A1D2MML8"/>
<comment type="catalytic activity">
    <reaction evidence="8">
        <text>L-seryl-[protein] + ATP = O-phospho-L-seryl-[protein] + ADP + H(+)</text>
        <dbReference type="Rhea" id="RHEA:17989"/>
        <dbReference type="Rhea" id="RHEA-COMP:9863"/>
        <dbReference type="Rhea" id="RHEA-COMP:11604"/>
        <dbReference type="ChEBI" id="CHEBI:15378"/>
        <dbReference type="ChEBI" id="CHEBI:29999"/>
        <dbReference type="ChEBI" id="CHEBI:30616"/>
        <dbReference type="ChEBI" id="CHEBI:83421"/>
        <dbReference type="ChEBI" id="CHEBI:456216"/>
        <dbReference type="EC" id="2.7.11.1"/>
    </reaction>
</comment>
<keyword evidence="13" id="KW-1185">Reference proteome</keyword>
<organism evidence="12 13">
    <name type="scientific">Orchesella cincta</name>
    <name type="common">Springtail</name>
    <name type="synonym">Podura cincta</name>
    <dbReference type="NCBI Taxonomy" id="48709"/>
    <lineage>
        <taxon>Eukaryota</taxon>
        <taxon>Metazoa</taxon>
        <taxon>Ecdysozoa</taxon>
        <taxon>Arthropoda</taxon>
        <taxon>Hexapoda</taxon>
        <taxon>Collembola</taxon>
        <taxon>Entomobryomorpha</taxon>
        <taxon>Entomobryoidea</taxon>
        <taxon>Orchesellidae</taxon>
        <taxon>Orchesellinae</taxon>
        <taxon>Orchesella</taxon>
    </lineage>
</organism>
<dbReference type="InterPro" id="IPR000719">
    <property type="entry name" value="Prot_kinase_dom"/>
</dbReference>
<dbReference type="GO" id="GO:0005634">
    <property type="term" value="C:nucleus"/>
    <property type="evidence" value="ECO:0007669"/>
    <property type="project" value="TreeGrafter"/>
</dbReference>
<evidence type="ECO:0000259" key="11">
    <source>
        <dbReference type="PROSITE" id="PS50011"/>
    </source>
</evidence>
<dbReference type="PANTHER" id="PTHR43895:SF32">
    <property type="entry name" value="SERINE_THREONINE-PROTEIN KINASE CHK1"/>
    <property type="match status" value="1"/>
</dbReference>
<dbReference type="GO" id="GO:0005524">
    <property type="term" value="F:ATP binding"/>
    <property type="evidence" value="ECO:0007669"/>
    <property type="project" value="UniProtKB-UniRule"/>
</dbReference>
<dbReference type="GO" id="GO:0035861">
    <property type="term" value="C:site of double-strand break"/>
    <property type="evidence" value="ECO:0007669"/>
    <property type="project" value="TreeGrafter"/>
</dbReference>
<evidence type="ECO:0000256" key="1">
    <source>
        <dbReference type="ARBA" id="ARBA00012513"/>
    </source>
</evidence>
<keyword evidence="5 12" id="KW-0418">Kinase</keyword>
<dbReference type="OMA" id="GYTCKVG"/>
<dbReference type="STRING" id="48709.A0A1D2MML8"/>
<comment type="caution">
    <text evidence="12">The sequence shown here is derived from an EMBL/GenBank/DDBJ whole genome shotgun (WGS) entry which is preliminary data.</text>
</comment>
<dbReference type="PANTHER" id="PTHR43895">
    <property type="entry name" value="CALCIUM/CALMODULIN-DEPENDENT PROTEIN KINASE KINASE-RELATED"/>
    <property type="match status" value="1"/>
</dbReference>
<dbReference type="SUPFAM" id="SSF56112">
    <property type="entry name" value="Protein kinase-like (PK-like)"/>
    <property type="match status" value="1"/>
</dbReference>
<reference evidence="12 13" key="1">
    <citation type="journal article" date="2016" name="Genome Biol. Evol.">
        <title>Gene Family Evolution Reflects Adaptation to Soil Environmental Stressors in the Genome of the Collembolan Orchesella cincta.</title>
        <authorList>
            <person name="Faddeeva-Vakhrusheva A."/>
            <person name="Derks M.F."/>
            <person name="Anvar S.Y."/>
            <person name="Agamennone V."/>
            <person name="Suring W."/>
            <person name="Smit S."/>
            <person name="van Straalen N.M."/>
            <person name="Roelofs D."/>
        </authorList>
    </citation>
    <scope>NUCLEOTIDE SEQUENCE [LARGE SCALE GENOMIC DNA]</scope>
    <source>
        <tissue evidence="12">Mixed pool</tissue>
    </source>
</reference>
<gene>
    <name evidence="12" type="ORF">Ocin01_12598</name>
</gene>
<dbReference type="InterPro" id="IPR008271">
    <property type="entry name" value="Ser/Thr_kinase_AS"/>
</dbReference>
<dbReference type="EMBL" id="LJIJ01000864">
    <property type="protein sequence ID" value="ODM94085.1"/>
    <property type="molecule type" value="Genomic_DNA"/>
</dbReference>
<comment type="similarity">
    <text evidence="10">Belongs to the protein kinase superfamily.</text>
</comment>
<keyword evidence="3" id="KW-0808">Transferase</keyword>
<evidence type="ECO:0000256" key="10">
    <source>
        <dbReference type="RuleBase" id="RU000304"/>
    </source>
</evidence>
<dbReference type="PROSITE" id="PS00107">
    <property type="entry name" value="PROTEIN_KINASE_ATP"/>
    <property type="match status" value="1"/>
</dbReference>
<evidence type="ECO:0000256" key="8">
    <source>
        <dbReference type="ARBA" id="ARBA00048679"/>
    </source>
</evidence>
<dbReference type="GO" id="GO:0005737">
    <property type="term" value="C:cytoplasm"/>
    <property type="evidence" value="ECO:0007669"/>
    <property type="project" value="TreeGrafter"/>
</dbReference>
<dbReference type="PROSITE" id="PS00108">
    <property type="entry name" value="PROTEIN_KINASE_ST"/>
    <property type="match status" value="1"/>
</dbReference>
<keyword evidence="2 10" id="KW-0723">Serine/threonine-protein kinase</keyword>
<dbReference type="InterPro" id="IPR017441">
    <property type="entry name" value="Protein_kinase_ATP_BS"/>
</dbReference>
<proteinExistence type="inferred from homology"/>
<sequence length="491" mass="56042">MEFVDDWMVTQTLGEGSFGEVKLLVNKRTGDTVALKSINLKNSQKLEEHGITAEELDRMIRKEMTIHVNLNHENIIKFYGSRMEMDHQIFMFLEYAQGGELYDRIEPDIGLTPRIKVRPYFMQLINGVSYLHSKGIAHRDLKPENILLDSNDTIKISDFGFATLFKFEGKERHCEQKCGTAPYVAPEVMSKPKYKAAPVDVWSCGIILITMLTGELPWDSPVSLASPEFAGWCNGTAIAGSTPWVKFDFQTLNLFKRLLCPVPSRRIAIDDILKHPWILDNEKERGKPNKIGPPKTCDEQSLQNLLNMVAYSQPDPVIVQNRQVASKDNNDAMGCFFSFSQPAEGSVEDYFLTSSSTSTVLSSTQNNNSLANQWVKRMTRFFVKTDKNNTFTRLCDYLDRNGLIWKASQCGLAKYFVITISTMDRRKSPLVFKCNIIDMVVDSNSQILVDFRLSRGDGLEFKRQFLKIKEDLSDIASWNVPLNWMLNYRDV</sequence>
<feature type="domain" description="Protein kinase" evidence="11">
    <location>
        <begin position="7"/>
        <end position="278"/>
    </location>
</feature>
<feature type="binding site" evidence="9">
    <location>
        <position position="36"/>
    </location>
    <ligand>
        <name>ATP</name>
        <dbReference type="ChEBI" id="CHEBI:30616"/>
    </ligand>
</feature>
<evidence type="ECO:0000256" key="6">
    <source>
        <dbReference type="ARBA" id="ARBA00022840"/>
    </source>
</evidence>
<dbReference type="EC" id="2.7.11.1" evidence="1"/>